<dbReference type="EC" id="7.6.2.9" evidence="7"/>
<accession>A0ABU6JWE5</accession>
<keyword evidence="11" id="KW-1185">Reference proteome</keyword>
<dbReference type="CDD" id="cd09831">
    <property type="entry name" value="CBS_pair_ABC_Gly_Pro_assoc"/>
    <property type="match status" value="1"/>
</dbReference>
<dbReference type="InterPro" id="IPR003593">
    <property type="entry name" value="AAA+_ATPase"/>
</dbReference>
<evidence type="ECO:0000259" key="9">
    <source>
        <dbReference type="PROSITE" id="PS51371"/>
    </source>
</evidence>
<dbReference type="Gene3D" id="3.40.50.300">
    <property type="entry name" value="P-loop containing nucleotide triphosphate hydrolases"/>
    <property type="match status" value="1"/>
</dbReference>
<dbReference type="InterPro" id="IPR027417">
    <property type="entry name" value="P-loop_NTPase"/>
</dbReference>
<feature type="domain" description="CBS" evidence="9">
    <location>
        <begin position="343"/>
        <end position="398"/>
    </location>
</feature>
<dbReference type="PROSITE" id="PS51371">
    <property type="entry name" value="CBS"/>
    <property type="match status" value="1"/>
</dbReference>
<dbReference type="InterPro" id="IPR000644">
    <property type="entry name" value="CBS_dom"/>
</dbReference>
<keyword evidence="4 7" id="KW-0067">ATP-binding</keyword>
<keyword evidence="7" id="KW-1003">Cell membrane</keyword>
<dbReference type="InterPro" id="IPR046342">
    <property type="entry name" value="CBS_dom_sf"/>
</dbReference>
<evidence type="ECO:0000313" key="10">
    <source>
        <dbReference type="EMBL" id="MEC5344726.1"/>
    </source>
</evidence>
<evidence type="ECO:0000256" key="3">
    <source>
        <dbReference type="ARBA" id="ARBA00022741"/>
    </source>
</evidence>
<dbReference type="PANTHER" id="PTHR43869">
    <property type="entry name" value="GLYCINE BETAINE/PROLINE BETAINE TRANSPORT SYSTEM ATP-BINDING PROTEIN PROV"/>
    <property type="match status" value="1"/>
</dbReference>
<proteinExistence type="inferred from homology"/>
<dbReference type="SUPFAM" id="SSF52540">
    <property type="entry name" value="P-loop containing nucleoside triphosphate hydrolases"/>
    <property type="match status" value="1"/>
</dbReference>
<keyword evidence="6" id="KW-0129">CBS domain</keyword>
<evidence type="ECO:0000259" key="8">
    <source>
        <dbReference type="PROSITE" id="PS50893"/>
    </source>
</evidence>
<dbReference type="SUPFAM" id="SSF54631">
    <property type="entry name" value="CBS-domain pair"/>
    <property type="match status" value="1"/>
</dbReference>
<keyword evidence="7" id="KW-0472">Membrane</keyword>
<evidence type="ECO:0000256" key="7">
    <source>
        <dbReference type="RuleBase" id="RU369116"/>
    </source>
</evidence>
<dbReference type="Proteomes" id="UP001309705">
    <property type="component" value="Unassembled WGS sequence"/>
</dbReference>
<keyword evidence="7" id="KW-0997">Cell inner membrane</keyword>
<keyword evidence="5" id="KW-0029">Amino-acid transport</keyword>
<evidence type="ECO:0000313" key="11">
    <source>
        <dbReference type="Proteomes" id="UP001309705"/>
    </source>
</evidence>
<dbReference type="NCBIfam" id="TIGR01186">
    <property type="entry name" value="proV"/>
    <property type="match status" value="1"/>
</dbReference>
<dbReference type="SMART" id="SM00382">
    <property type="entry name" value="AAA"/>
    <property type="match status" value="1"/>
</dbReference>
<evidence type="ECO:0000256" key="5">
    <source>
        <dbReference type="ARBA" id="ARBA00022970"/>
    </source>
</evidence>
<dbReference type="Pfam" id="PF00571">
    <property type="entry name" value="CBS"/>
    <property type="match status" value="1"/>
</dbReference>
<comment type="subunit">
    <text evidence="7">The complex is probably composed of two ATP-binding proteins, two transmembrane proteins and a solute-binding protein.</text>
</comment>
<comment type="catalytic activity">
    <reaction evidence="7">
        <text>a quaternary ammonium(out) + ATP + H2O = a quaternary ammonium(in) + ADP + phosphate + H(+)</text>
        <dbReference type="Rhea" id="RHEA:11036"/>
        <dbReference type="ChEBI" id="CHEBI:15377"/>
        <dbReference type="ChEBI" id="CHEBI:15378"/>
        <dbReference type="ChEBI" id="CHEBI:30616"/>
        <dbReference type="ChEBI" id="CHEBI:35267"/>
        <dbReference type="ChEBI" id="CHEBI:43474"/>
        <dbReference type="ChEBI" id="CHEBI:456216"/>
    </reaction>
</comment>
<keyword evidence="2 7" id="KW-0813">Transport</keyword>
<sequence length="400" mass="44054">MAIKIEAKNLYKIFGEHPNRAFKLIDKGLTKDQIFEKTGLTVGVKNASLAIEEGEIFVIMGLSGSGKSTMVRLLNRLIEPTRGQVLIDGEDISQISDAALRDVRRKKISMVFQSFALMPHLNILNNTAFGMELAGIAKAERERKALDALQQVGLDAYAGSYPDELSGGMRQRVGLARALANDPDILLMDEAFSALDPLIRTEMQDELVKLQSRNQRTIIFISHDLDEAMRIGDRIAIMHGGEVIQVGTPDEILNNPANDYVRTFFRGVDVSHVFSAKDIARRRPVTLIRKTPGVGPRSALKILQDEDRDYGYVLERGQKFIGVVSIDSLKQALKDQQPLEHALLSDPAPVPADMSLNELISQVAQAPCAVPVIGENNEYIGIISKGMLLQALDKEGATNE</sequence>
<dbReference type="InterPro" id="IPR017871">
    <property type="entry name" value="ABC_transporter-like_CS"/>
</dbReference>
<comment type="subcellular location">
    <subcellularLocation>
        <location evidence="7">Cell inner membrane</location>
        <topology evidence="7">Peripheral membrane protein</topology>
    </subcellularLocation>
</comment>
<evidence type="ECO:0000256" key="4">
    <source>
        <dbReference type="ARBA" id="ARBA00022840"/>
    </source>
</evidence>
<dbReference type="CDD" id="cd03294">
    <property type="entry name" value="ABC_Pro_Gly_Betaine"/>
    <property type="match status" value="1"/>
</dbReference>
<keyword evidence="3 7" id="KW-0547">Nucleotide-binding</keyword>
<dbReference type="GO" id="GO:0005524">
    <property type="term" value="F:ATP binding"/>
    <property type="evidence" value="ECO:0007669"/>
    <property type="project" value="UniProtKB-KW"/>
</dbReference>
<evidence type="ECO:0000256" key="1">
    <source>
        <dbReference type="ARBA" id="ARBA00005417"/>
    </source>
</evidence>
<name>A0ABU6JWE5_9GAMM</name>
<dbReference type="InterPro" id="IPR005892">
    <property type="entry name" value="Gly-betaine_transp_ATP-bd"/>
</dbReference>
<dbReference type="Gene3D" id="3.10.580.10">
    <property type="entry name" value="CBS-domain"/>
    <property type="match status" value="1"/>
</dbReference>
<dbReference type="PROSITE" id="PS00211">
    <property type="entry name" value="ABC_TRANSPORTER_1"/>
    <property type="match status" value="1"/>
</dbReference>
<protein>
    <recommendedName>
        <fullName evidence="7">Quaternary amine transport ATP-binding protein</fullName>
        <ecNumber evidence="7">7.6.2.9</ecNumber>
    </recommendedName>
</protein>
<dbReference type="EMBL" id="JAYWTM010000025">
    <property type="protein sequence ID" value="MEC5344726.1"/>
    <property type="molecule type" value="Genomic_DNA"/>
</dbReference>
<dbReference type="InterPro" id="IPR051921">
    <property type="entry name" value="ABC_osmolyte_uptake_ATP-bind"/>
</dbReference>
<evidence type="ECO:0000256" key="2">
    <source>
        <dbReference type="ARBA" id="ARBA00022448"/>
    </source>
</evidence>
<comment type="caution">
    <text evidence="10">The sequence shown here is derived from an EMBL/GenBank/DDBJ whole genome shotgun (WGS) entry which is preliminary data.</text>
</comment>
<organism evidence="10 11">
    <name type="scientific">Brenneria populi</name>
    <dbReference type="NCBI Taxonomy" id="1505588"/>
    <lineage>
        <taxon>Bacteria</taxon>
        <taxon>Pseudomonadati</taxon>
        <taxon>Pseudomonadota</taxon>
        <taxon>Gammaproteobacteria</taxon>
        <taxon>Enterobacterales</taxon>
        <taxon>Pectobacteriaceae</taxon>
        <taxon>Brenneria</taxon>
    </lineage>
</organism>
<evidence type="ECO:0000256" key="6">
    <source>
        <dbReference type="PROSITE-ProRule" id="PRU00703"/>
    </source>
</evidence>
<dbReference type="PANTHER" id="PTHR43869:SF1">
    <property type="entry name" value="GLYCINE BETAINE_PROLINE BETAINE TRANSPORT SYSTEM ATP-BINDING PROTEIN PROV"/>
    <property type="match status" value="1"/>
</dbReference>
<dbReference type="NCBIfam" id="NF007480">
    <property type="entry name" value="PRK10070.1"/>
    <property type="match status" value="1"/>
</dbReference>
<comment type="similarity">
    <text evidence="1 7">Belongs to the ABC transporter superfamily.</text>
</comment>
<dbReference type="InterPro" id="IPR003439">
    <property type="entry name" value="ABC_transporter-like_ATP-bd"/>
</dbReference>
<dbReference type="Pfam" id="PF00005">
    <property type="entry name" value="ABC_tran"/>
    <property type="match status" value="1"/>
</dbReference>
<dbReference type="PROSITE" id="PS50893">
    <property type="entry name" value="ABC_TRANSPORTER_2"/>
    <property type="match status" value="1"/>
</dbReference>
<reference evidence="10 11" key="1">
    <citation type="journal article" date="2017" name="Int. J. Syst. Evol. Microbiol.">
        <title>Brenneria populi subsp. brevivirga subsp. nov. isolated from symptomatic bark of Populus x euramericana canker, and description of Brenneria populi subsp. populi subsp. nov.</title>
        <authorList>
            <person name="Zheng M.H."/>
            <person name="Piao C.G."/>
            <person name="Xue H."/>
            <person name="Guo M.W."/>
            <person name="Li Y."/>
        </authorList>
    </citation>
    <scope>NUCLEOTIDE SEQUENCE [LARGE SCALE GENOMIC DNA]</scope>
    <source>
        <strain evidence="10 11">D9-5</strain>
    </source>
</reference>
<gene>
    <name evidence="10" type="primary">proV</name>
    <name evidence="10" type="ORF">VSX58_19205</name>
</gene>
<dbReference type="RefSeq" id="WP_327619499.1">
    <property type="nucleotide sequence ID" value="NZ_JAYWTM010000025.1"/>
</dbReference>
<feature type="domain" description="ABC transporter" evidence="8">
    <location>
        <begin position="29"/>
        <end position="265"/>
    </location>
</feature>